<dbReference type="AlphaFoldDB" id="A0A0E9RSI4"/>
<evidence type="ECO:0000256" key="1">
    <source>
        <dbReference type="SAM" id="MobiDB-lite"/>
    </source>
</evidence>
<feature type="compositionally biased region" description="Polar residues" evidence="1">
    <location>
        <begin position="8"/>
        <end position="20"/>
    </location>
</feature>
<protein>
    <submittedName>
        <fullName evidence="2">Uncharacterized protein</fullName>
    </submittedName>
</protein>
<name>A0A0E9RSI4_ANGAN</name>
<reference evidence="2" key="1">
    <citation type="submission" date="2014-11" db="EMBL/GenBank/DDBJ databases">
        <authorList>
            <person name="Amaro Gonzalez C."/>
        </authorList>
    </citation>
    <scope>NUCLEOTIDE SEQUENCE</scope>
</reference>
<accession>A0A0E9RSI4</accession>
<reference evidence="2" key="2">
    <citation type="journal article" date="2015" name="Fish Shellfish Immunol.">
        <title>Early steps in the European eel (Anguilla anguilla)-Vibrio vulnificus interaction in the gills: Role of the RtxA13 toxin.</title>
        <authorList>
            <person name="Callol A."/>
            <person name="Pajuelo D."/>
            <person name="Ebbesson L."/>
            <person name="Teles M."/>
            <person name="MacKenzie S."/>
            <person name="Amaro C."/>
        </authorList>
    </citation>
    <scope>NUCLEOTIDE SEQUENCE</scope>
</reference>
<evidence type="ECO:0000313" key="2">
    <source>
        <dbReference type="EMBL" id="JAH32114.1"/>
    </source>
</evidence>
<proteinExistence type="predicted"/>
<feature type="region of interest" description="Disordered" evidence="1">
    <location>
        <begin position="1"/>
        <end position="27"/>
    </location>
</feature>
<organism evidence="2">
    <name type="scientific">Anguilla anguilla</name>
    <name type="common">European freshwater eel</name>
    <name type="synonym">Muraena anguilla</name>
    <dbReference type="NCBI Taxonomy" id="7936"/>
    <lineage>
        <taxon>Eukaryota</taxon>
        <taxon>Metazoa</taxon>
        <taxon>Chordata</taxon>
        <taxon>Craniata</taxon>
        <taxon>Vertebrata</taxon>
        <taxon>Euteleostomi</taxon>
        <taxon>Actinopterygii</taxon>
        <taxon>Neopterygii</taxon>
        <taxon>Teleostei</taxon>
        <taxon>Anguilliformes</taxon>
        <taxon>Anguillidae</taxon>
        <taxon>Anguilla</taxon>
    </lineage>
</organism>
<sequence length="27" mass="3077">MDSPKSFRLNSSNQHNSTESKFLLPVL</sequence>
<dbReference type="EMBL" id="GBXM01076463">
    <property type="protein sequence ID" value="JAH32114.1"/>
    <property type="molecule type" value="Transcribed_RNA"/>
</dbReference>